<gene>
    <name evidence="1" type="ORF">FXB38_26140</name>
</gene>
<dbReference type="EMBL" id="VSSR01000042">
    <property type="protein sequence ID" value="TYL80423.1"/>
    <property type="molecule type" value="Genomic_DNA"/>
</dbReference>
<comment type="caution">
    <text evidence="1">The sequence shown here is derived from an EMBL/GenBank/DDBJ whole genome shotgun (WGS) entry which is preliminary data.</text>
</comment>
<evidence type="ECO:0000313" key="2">
    <source>
        <dbReference type="Proteomes" id="UP000324853"/>
    </source>
</evidence>
<sequence length="77" mass="8189">MLSQSSLRAQRSNPGSLRGDSLDCFAALAMTACSTCLVLPLALEIAATSTDHHGLARIFAMARYVDSLKPDVPELDP</sequence>
<evidence type="ECO:0000313" key="1">
    <source>
        <dbReference type="EMBL" id="TYL80423.1"/>
    </source>
</evidence>
<proteinExistence type="predicted"/>
<reference evidence="1 2" key="1">
    <citation type="submission" date="2019-08" db="EMBL/GenBank/DDBJ databases">
        <title>Bradyrhizobium hipponensis sp. nov., a rhizobium isolated from a Lupinus angustifolius root nodule in Tunisia.</title>
        <authorList>
            <person name="Off K."/>
            <person name="Rejili M."/>
            <person name="Mars M."/>
            <person name="Brachmann A."/>
            <person name="Marin M."/>
        </authorList>
    </citation>
    <scope>NUCLEOTIDE SEQUENCE [LARGE SCALE GENOMIC DNA]</scope>
    <source>
        <strain evidence="1 2">CTAW11</strain>
    </source>
</reference>
<dbReference type="Proteomes" id="UP000324853">
    <property type="component" value="Unassembled WGS sequence"/>
</dbReference>
<protein>
    <submittedName>
        <fullName evidence="1">Uncharacterized protein</fullName>
    </submittedName>
</protein>
<keyword evidence="2" id="KW-1185">Reference proteome</keyword>
<dbReference type="AlphaFoldDB" id="A0A5S4WFT7"/>
<dbReference type="OrthoDB" id="8256296at2"/>
<accession>A0A5S4WFT7</accession>
<organism evidence="1 2">
    <name type="scientific">Bradyrhizobium cytisi</name>
    <dbReference type="NCBI Taxonomy" id="515489"/>
    <lineage>
        <taxon>Bacteria</taxon>
        <taxon>Pseudomonadati</taxon>
        <taxon>Pseudomonadota</taxon>
        <taxon>Alphaproteobacteria</taxon>
        <taxon>Hyphomicrobiales</taxon>
        <taxon>Nitrobacteraceae</taxon>
        <taxon>Bradyrhizobium</taxon>
    </lineage>
</organism>
<name>A0A5S4WFT7_9BRAD</name>